<dbReference type="GO" id="GO:0052689">
    <property type="term" value="F:carboxylic ester hydrolase activity"/>
    <property type="evidence" value="ECO:0007669"/>
    <property type="project" value="UniProtKB-KW"/>
</dbReference>
<dbReference type="SUPFAM" id="SSF53474">
    <property type="entry name" value="alpha/beta-Hydrolases"/>
    <property type="match status" value="1"/>
</dbReference>
<dbReference type="InterPro" id="IPR002018">
    <property type="entry name" value="CarbesteraseB"/>
</dbReference>
<evidence type="ECO:0000256" key="6">
    <source>
        <dbReference type="RuleBase" id="RU361235"/>
    </source>
</evidence>
<comment type="caution">
    <text evidence="8">The sequence shown here is derived from an EMBL/GenBank/DDBJ whole genome shotgun (WGS) entry which is preliminary data.</text>
</comment>
<feature type="signal peptide" evidence="6">
    <location>
        <begin position="1"/>
        <end position="18"/>
    </location>
</feature>
<evidence type="ECO:0000256" key="4">
    <source>
        <dbReference type="ARBA" id="ARBA00023157"/>
    </source>
</evidence>
<evidence type="ECO:0000259" key="7">
    <source>
        <dbReference type="Pfam" id="PF00135"/>
    </source>
</evidence>
<feature type="chain" id="PRO_5042661369" description="Carboxylic ester hydrolase" evidence="6">
    <location>
        <begin position="19"/>
        <end position="567"/>
    </location>
</feature>
<sequence>MSVLSVVLVFMCATLIRCNDEHPIVETPFGKIVGTYASSYSGRKYAEYLSIPYAKPPVGDLRFMDPEPNEPWVGIWHANFSTECAQLRHSAESGGFFTGDEDCLYLSIFVPEIATTGKKSLDVFFDIHGGGFNFGSSSDYAGPEVIMDKDVIFAKINYRLGVLGFLSTEDEIVPGNAGMKDQVLAIKWVKDNIKYFGGNPKSIILTGLSAGGASVHSHYLSPMSKGLFKAGISVSGNVLCPWVMQENALEKTREVASAVGCTQKTNRQLIDCLKSRPIKQIVDSMRIHRAWLFNPFSTFGLVVEKHGKQRFMPEHPLELLKKGKIQNLPWLTSTVKHEGLYPVADFVGDANILKELENNWNELLPLVLHYKESVSPDKLSSVSQAIKAFYFKDRPLDNNTIEELIQMASDRLFNVDVDKSMRLQAKANTAPTYYYYFTYVSDEVYTFTDLWTNLNRRVGVCHGDDLAFIFYKMYAPLKKYTDNDERMKDILLNIWTSFAKTGNPEVAGVKWKAVSKNLNDDINYLHISSPHNIKMKKINEIGHRSFWDSLPFEENEKLVHKYTKNEL</sequence>
<dbReference type="PROSITE" id="PS00941">
    <property type="entry name" value="CARBOXYLESTERASE_B_2"/>
    <property type="match status" value="1"/>
</dbReference>
<dbReference type="AlphaFoldDB" id="A0AAN7QJF4"/>
<dbReference type="InterPro" id="IPR019826">
    <property type="entry name" value="Carboxylesterase_B_AS"/>
</dbReference>
<protein>
    <recommendedName>
        <fullName evidence="6">Carboxylic ester hydrolase</fullName>
        <ecNumber evidence="6">3.1.1.-</ecNumber>
    </recommendedName>
</protein>
<dbReference type="PROSITE" id="PS00122">
    <property type="entry name" value="CARBOXYLESTERASE_B_1"/>
    <property type="match status" value="1"/>
</dbReference>
<dbReference type="Proteomes" id="UP001353858">
    <property type="component" value="Unassembled WGS sequence"/>
</dbReference>
<keyword evidence="2" id="KW-0719">Serine esterase</keyword>
<dbReference type="InterPro" id="IPR019819">
    <property type="entry name" value="Carboxylesterase_B_CS"/>
</dbReference>
<dbReference type="Gene3D" id="3.40.50.1820">
    <property type="entry name" value="alpha/beta hydrolase"/>
    <property type="match status" value="1"/>
</dbReference>
<organism evidence="8 9">
    <name type="scientific">Aquatica leii</name>
    <dbReference type="NCBI Taxonomy" id="1421715"/>
    <lineage>
        <taxon>Eukaryota</taxon>
        <taxon>Metazoa</taxon>
        <taxon>Ecdysozoa</taxon>
        <taxon>Arthropoda</taxon>
        <taxon>Hexapoda</taxon>
        <taxon>Insecta</taxon>
        <taxon>Pterygota</taxon>
        <taxon>Neoptera</taxon>
        <taxon>Endopterygota</taxon>
        <taxon>Coleoptera</taxon>
        <taxon>Polyphaga</taxon>
        <taxon>Elateriformia</taxon>
        <taxon>Elateroidea</taxon>
        <taxon>Lampyridae</taxon>
        <taxon>Luciolinae</taxon>
        <taxon>Aquatica</taxon>
    </lineage>
</organism>
<name>A0AAN7QJF4_9COLE</name>
<keyword evidence="3 6" id="KW-0378">Hydrolase</keyword>
<proteinExistence type="inferred from homology"/>
<accession>A0AAN7QJF4</accession>
<evidence type="ECO:0000313" key="9">
    <source>
        <dbReference type="Proteomes" id="UP001353858"/>
    </source>
</evidence>
<dbReference type="PANTHER" id="PTHR43142:SF1">
    <property type="entry name" value="CARBOXYLIC ESTER HYDROLASE"/>
    <property type="match status" value="1"/>
</dbReference>
<reference evidence="9" key="1">
    <citation type="submission" date="2023-01" db="EMBL/GenBank/DDBJ databases">
        <title>Key to firefly adult light organ development and bioluminescence: homeobox transcription factors regulate luciferase expression and transportation to peroxisome.</title>
        <authorList>
            <person name="Fu X."/>
        </authorList>
    </citation>
    <scope>NUCLEOTIDE SEQUENCE [LARGE SCALE GENOMIC DNA]</scope>
</reference>
<gene>
    <name evidence="8" type="ORF">RN001_004257</name>
</gene>
<comment type="similarity">
    <text evidence="1 6">Belongs to the type-B carboxylesterase/lipase family.</text>
</comment>
<dbReference type="EC" id="3.1.1.-" evidence="6"/>
<keyword evidence="9" id="KW-1185">Reference proteome</keyword>
<evidence type="ECO:0000256" key="2">
    <source>
        <dbReference type="ARBA" id="ARBA00022487"/>
    </source>
</evidence>
<dbReference type="Pfam" id="PF00135">
    <property type="entry name" value="COesterase"/>
    <property type="match status" value="1"/>
</dbReference>
<evidence type="ECO:0000256" key="3">
    <source>
        <dbReference type="ARBA" id="ARBA00022801"/>
    </source>
</evidence>
<evidence type="ECO:0000313" key="8">
    <source>
        <dbReference type="EMBL" id="KAK4880938.1"/>
    </source>
</evidence>
<feature type="domain" description="Carboxylesterase type B" evidence="7">
    <location>
        <begin position="22"/>
        <end position="536"/>
    </location>
</feature>
<dbReference type="EMBL" id="JARPUR010000002">
    <property type="protein sequence ID" value="KAK4880938.1"/>
    <property type="molecule type" value="Genomic_DNA"/>
</dbReference>
<keyword evidence="4" id="KW-1015">Disulfide bond</keyword>
<evidence type="ECO:0000256" key="5">
    <source>
        <dbReference type="ARBA" id="ARBA00023180"/>
    </source>
</evidence>
<evidence type="ECO:0000256" key="1">
    <source>
        <dbReference type="ARBA" id="ARBA00005964"/>
    </source>
</evidence>
<keyword evidence="5" id="KW-0325">Glycoprotein</keyword>
<dbReference type="CDD" id="cd00312">
    <property type="entry name" value="Esterase_lipase"/>
    <property type="match status" value="1"/>
</dbReference>
<keyword evidence="6" id="KW-0732">Signal</keyword>
<dbReference type="PANTHER" id="PTHR43142">
    <property type="entry name" value="CARBOXYLIC ESTER HYDROLASE"/>
    <property type="match status" value="1"/>
</dbReference>
<dbReference type="InterPro" id="IPR029058">
    <property type="entry name" value="AB_hydrolase_fold"/>
</dbReference>